<dbReference type="InterPro" id="IPR022764">
    <property type="entry name" value="Peptidase_S54_rhomboid_dom"/>
</dbReference>
<dbReference type="GO" id="GO:0006508">
    <property type="term" value="P:proteolysis"/>
    <property type="evidence" value="ECO:0007669"/>
    <property type="project" value="UniProtKB-KW"/>
</dbReference>
<evidence type="ECO:0000313" key="9">
    <source>
        <dbReference type="Proteomes" id="UP001501410"/>
    </source>
</evidence>
<feature type="transmembrane region" description="Helical" evidence="5">
    <location>
        <begin position="137"/>
        <end position="158"/>
    </location>
</feature>
<protein>
    <submittedName>
        <fullName evidence="8">Rhomboid family intramembrane serine protease</fullName>
    </submittedName>
</protein>
<gene>
    <name evidence="8" type="ORF">GCM10023092_08040</name>
</gene>
<keyword evidence="8" id="KW-0378">Hydrolase</keyword>
<evidence type="ECO:0000259" key="7">
    <source>
        <dbReference type="Pfam" id="PF20216"/>
    </source>
</evidence>
<feature type="transmembrane region" description="Helical" evidence="5">
    <location>
        <begin position="112"/>
        <end position="131"/>
    </location>
</feature>
<dbReference type="Gene3D" id="1.20.1540.10">
    <property type="entry name" value="Rhomboid-like"/>
    <property type="match status" value="1"/>
</dbReference>
<organism evidence="8 9">
    <name type="scientific">Rurimicrobium arvi</name>
    <dbReference type="NCBI Taxonomy" id="2049916"/>
    <lineage>
        <taxon>Bacteria</taxon>
        <taxon>Pseudomonadati</taxon>
        <taxon>Bacteroidota</taxon>
        <taxon>Chitinophagia</taxon>
        <taxon>Chitinophagales</taxon>
        <taxon>Chitinophagaceae</taxon>
        <taxon>Rurimicrobium</taxon>
    </lineage>
</organism>
<evidence type="ECO:0000256" key="5">
    <source>
        <dbReference type="SAM" id="Phobius"/>
    </source>
</evidence>
<comment type="subcellular location">
    <subcellularLocation>
        <location evidence="1">Membrane</location>
        <topology evidence="1">Multi-pass membrane protein</topology>
    </subcellularLocation>
</comment>
<feature type="transmembrane region" description="Helical" evidence="5">
    <location>
        <begin position="83"/>
        <end position="100"/>
    </location>
</feature>
<dbReference type="InterPro" id="IPR035952">
    <property type="entry name" value="Rhomboid-like_sf"/>
</dbReference>
<name>A0ABP8MIT4_9BACT</name>
<dbReference type="PANTHER" id="PTHR43066:SF11">
    <property type="entry name" value="PEPTIDASE S54 RHOMBOID DOMAIN-CONTAINING PROTEIN"/>
    <property type="match status" value="1"/>
</dbReference>
<evidence type="ECO:0000256" key="2">
    <source>
        <dbReference type="ARBA" id="ARBA00022692"/>
    </source>
</evidence>
<accession>A0ABP8MIT4</accession>
<evidence type="ECO:0000256" key="3">
    <source>
        <dbReference type="ARBA" id="ARBA00022989"/>
    </source>
</evidence>
<dbReference type="EMBL" id="BAABEZ010000004">
    <property type="protein sequence ID" value="GAA4451062.1"/>
    <property type="molecule type" value="Genomic_DNA"/>
</dbReference>
<evidence type="ECO:0000259" key="6">
    <source>
        <dbReference type="Pfam" id="PF01694"/>
    </source>
</evidence>
<keyword evidence="9" id="KW-1185">Reference proteome</keyword>
<feature type="domain" description="Peptidase S54 rhomboid" evidence="6">
    <location>
        <begin position="68"/>
        <end position="209"/>
    </location>
</feature>
<evidence type="ECO:0000313" key="8">
    <source>
        <dbReference type="EMBL" id="GAA4451062.1"/>
    </source>
</evidence>
<feature type="domain" description="DUF6576" evidence="7">
    <location>
        <begin position="247"/>
        <end position="282"/>
    </location>
</feature>
<dbReference type="PANTHER" id="PTHR43066">
    <property type="entry name" value="RHOMBOID-RELATED PROTEIN"/>
    <property type="match status" value="1"/>
</dbReference>
<dbReference type="SUPFAM" id="SSF144091">
    <property type="entry name" value="Rhomboid-like"/>
    <property type="match status" value="1"/>
</dbReference>
<keyword evidence="3 5" id="KW-1133">Transmembrane helix</keyword>
<feature type="transmembrane region" description="Helical" evidence="5">
    <location>
        <begin position="195"/>
        <end position="213"/>
    </location>
</feature>
<dbReference type="GO" id="GO:0008233">
    <property type="term" value="F:peptidase activity"/>
    <property type="evidence" value="ECO:0007669"/>
    <property type="project" value="UniProtKB-KW"/>
</dbReference>
<evidence type="ECO:0000256" key="4">
    <source>
        <dbReference type="ARBA" id="ARBA00023136"/>
    </source>
</evidence>
<sequence>MSRSSLQRFHIPAYNKNAVIQLIAFSGLGFVAVRLVWITMIVYAVPQARAFALTFEYVGIADLPRIQERWWTIFTYAWCHRGFWEWLSNMLWLFCFGNVVQNLVGYKQIIPLFLYTTIMGGLAFTLTQLFPSALLPAGSLVMGAHAGIFGIMCAALTLSPSYRIYLSDYFGVPLAGLAALFTLLMLLSVPLTPANIAMLLTAGLTGFVYVKLLQNGYQPGAWAYTVFHRMDRKFNPSEAPYKPRRTKSAQEEIIDRILDKINEHGYDSLSPDEKKQLREASR</sequence>
<dbReference type="Proteomes" id="UP001501410">
    <property type="component" value="Unassembled WGS sequence"/>
</dbReference>
<keyword evidence="2 5" id="KW-0812">Transmembrane</keyword>
<comment type="caution">
    <text evidence="8">The sequence shown here is derived from an EMBL/GenBank/DDBJ whole genome shotgun (WGS) entry which is preliminary data.</text>
</comment>
<dbReference type="Pfam" id="PF01694">
    <property type="entry name" value="Rhomboid"/>
    <property type="match status" value="1"/>
</dbReference>
<reference evidence="9" key="1">
    <citation type="journal article" date="2019" name="Int. J. Syst. Evol. Microbiol.">
        <title>The Global Catalogue of Microorganisms (GCM) 10K type strain sequencing project: providing services to taxonomists for standard genome sequencing and annotation.</title>
        <authorList>
            <consortium name="The Broad Institute Genomics Platform"/>
            <consortium name="The Broad Institute Genome Sequencing Center for Infectious Disease"/>
            <person name="Wu L."/>
            <person name="Ma J."/>
        </authorList>
    </citation>
    <scope>NUCLEOTIDE SEQUENCE [LARGE SCALE GENOMIC DNA]</scope>
    <source>
        <strain evidence="9">JCM 31921</strain>
    </source>
</reference>
<proteinExistence type="predicted"/>
<keyword evidence="4 5" id="KW-0472">Membrane</keyword>
<keyword evidence="8" id="KW-0645">Protease</keyword>
<dbReference type="Pfam" id="PF20216">
    <property type="entry name" value="DUF6576"/>
    <property type="match status" value="1"/>
</dbReference>
<evidence type="ECO:0000256" key="1">
    <source>
        <dbReference type="ARBA" id="ARBA00004141"/>
    </source>
</evidence>
<dbReference type="InterPro" id="IPR046483">
    <property type="entry name" value="DUF6576"/>
</dbReference>
<feature type="transmembrane region" description="Helical" evidence="5">
    <location>
        <begin position="170"/>
        <end position="189"/>
    </location>
</feature>
<feature type="transmembrane region" description="Helical" evidence="5">
    <location>
        <begin position="20"/>
        <end position="45"/>
    </location>
</feature>